<dbReference type="Pfam" id="PF01764">
    <property type="entry name" value="Lipase_3"/>
    <property type="match status" value="1"/>
</dbReference>
<protein>
    <submittedName>
        <fullName evidence="2">Lipase family protein</fullName>
    </submittedName>
</protein>
<sequence>MSQYAIYEVNKLVKSLSSPSVDKSSIVRYLCALFAELAYYHIPQWEIDGNKRAKLIPCETYQTLVMHGQSIDLNTRFLELDLPKGFAVANRGVVAVGLVLNRLSFIGFRGTQFLFDWRVNLCSKLVPIDASSTVSSRFHSGFAKEAARISELILDAIRALNLGDVNHIYLTGHSLGGAVAAISKNFLKIGSTSVCILGTPRYANSSVYKSISFGQLTHVRRSGDIVPTVPPKFFGYADHPNELRTNGKKYTDPSLYSSSFGGFVRWVQFLLGRFQPHKIEAYRNELGGTAGAQGAKAPLVPVKKLTTTDIEPAIA</sequence>
<dbReference type="PANTHER" id="PTHR45856">
    <property type="entry name" value="ALPHA/BETA-HYDROLASES SUPERFAMILY PROTEIN"/>
    <property type="match status" value="1"/>
</dbReference>
<keyword evidence="3" id="KW-1185">Reference proteome</keyword>
<evidence type="ECO:0000313" key="2">
    <source>
        <dbReference type="EMBL" id="MBU2713809.1"/>
    </source>
</evidence>
<dbReference type="EMBL" id="JAGSOY010000106">
    <property type="protein sequence ID" value="MBU2713809.1"/>
    <property type="molecule type" value="Genomic_DNA"/>
</dbReference>
<name>A0ABS5ZIA7_9GAMM</name>
<evidence type="ECO:0000259" key="1">
    <source>
        <dbReference type="Pfam" id="PF01764"/>
    </source>
</evidence>
<comment type="caution">
    <text evidence="2">The sequence shown here is derived from an EMBL/GenBank/DDBJ whole genome shotgun (WGS) entry which is preliminary data.</text>
</comment>
<feature type="domain" description="Fungal lipase-type" evidence="1">
    <location>
        <begin position="105"/>
        <end position="232"/>
    </location>
</feature>
<accession>A0ABS5ZIA7</accession>
<dbReference type="PANTHER" id="PTHR45856:SF25">
    <property type="entry name" value="FUNGAL LIPASE-LIKE DOMAIN-CONTAINING PROTEIN"/>
    <property type="match status" value="1"/>
</dbReference>
<dbReference type="CDD" id="cd00519">
    <property type="entry name" value="Lipase_3"/>
    <property type="match status" value="1"/>
</dbReference>
<proteinExistence type="predicted"/>
<dbReference type="Proteomes" id="UP000690515">
    <property type="component" value="Unassembled WGS sequence"/>
</dbReference>
<reference evidence="2 3" key="1">
    <citation type="submission" date="2021-04" db="EMBL/GenBank/DDBJ databases">
        <authorList>
            <person name="Pira H."/>
            <person name="Risdian C."/>
            <person name="Wink J."/>
        </authorList>
    </citation>
    <scope>NUCLEOTIDE SEQUENCE [LARGE SCALE GENOMIC DNA]</scope>
    <source>
        <strain evidence="2 3">WH53</strain>
    </source>
</reference>
<dbReference type="RefSeq" id="WP_215822092.1">
    <property type="nucleotide sequence ID" value="NZ_JAGSOY010000106.1"/>
</dbReference>
<dbReference type="InterPro" id="IPR002921">
    <property type="entry name" value="Fungal_lipase-type"/>
</dbReference>
<gene>
    <name evidence="2" type="ORF">KCG35_22405</name>
</gene>
<organism evidence="2 3">
    <name type="scientific">Zooshikella harenae</name>
    <dbReference type="NCBI Taxonomy" id="2827238"/>
    <lineage>
        <taxon>Bacteria</taxon>
        <taxon>Pseudomonadati</taxon>
        <taxon>Pseudomonadota</taxon>
        <taxon>Gammaproteobacteria</taxon>
        <taxon>Oceanospirillales</taxon>
        <taxon>Zooshikellaceae</taxon>
        <taxon>Zooshikella</taxon>
    </lineage>
</organism>
<evidence type="ECO:0000313" key="3">
    <source>
        <dbReference type="Proteomes" id="UP000690515"/>
    </source>
</evidence>
<dbReference type="SUPFAM" id="SSF53474">
    <property type="entry name" value="alpha/beta-Hydrolases"/>
    <property type="match status" value="1"/>
</dbReference>
<dbReference type="Gene3D" id="3.40.50.1820">
    <property type="entry name" value="alpha/beta hydrolase"/>
    <property type="match status" value="1"/>
</dbReference>
<dbReference type="InterPro" id="IPR051218">
    <property type="entry name" value="Sec_MonoDiacylglyc_Lipase"/>
</dbReference>
<dbReference type="InterPro" id="IPR029058">
    <property type="entry name" value="AB_hydrolase_fold"/>
</dbReference>